<protein>
    <submittedName>
        <fullName evidence="2">Uncharacterized protein</fullName>
    </submittedName>
</protein>
<evidence type="ECO:0000256" key="1">
    <source>
        <dbReference type="SAM" id="MobiDB-lite"/>
    </source>
</evidence>
<name>A0A5J4VZ65_9EUKA</name>
<reference evidence="2 3" key="1">
    <citation type="submission" date="2019-03" db="EMBL/GenBank/DDBJ databases">
        <title>Single cell metagenomics reveals metabolic interactions within the superorganism composed of flagellate Streblomastix strix and complex community of Bacteroidetes bacteria on its surface.</title>
        <authorList>
            <person name="Treitli S.C."/>
            <person name="Kolisko M."/>
            <person name="Husnik F."/>
            <person name="Keeling P."/>
            <person name="Hampl V."/>
        </authorList>
    </citation>
    <scope>NUCLEOTIDE SEQUENCE [LARGE SCALE GENOMIC DNA]</scope>
    <source>
        <strain evidence="2">ST1C</strain>
    </source>
</reference>
<evidence type="ECO:0000313" key="3">
    <source>
        <dbReference type="Proteomes" id="UP000324800"/>
    </source>
</evidence>
<comment type="caution">
    <text evidence="2">The sequence shown here is derived from an EMBL/GenBank/DDBJ whole genome shotgun (WGS) entry which is preliminary data.</text>
</comment>
<dbReference type="Proteomes" id="UP000324800">
    <property type="component" value="Unassembled WGS sequence"/>
</dbReference>
<accession>A0A5J4VZ65</accession>
<sequence>MKLDIAENSAYGDFAFSAQSGPVWMYEQNWQNSGDIVPDQVTPASDANPLVDSRTGVAGTSTEYSRENHQHSLNIQTDSSIKPQETSNEGSIGKSTKYAKENHSLLFQGDDTVKPGKYTESLVNVERY</sequence>
<dbReference type="EMBL" id="SNRW01004166">
    <property type="protein sequence ID" value="KAA6387971.1"/>
    <property type="molecule type" value="Genomic_DNA"/>
</dbReference>
<organism evidence="2 3">
    <name type="scientific">Streblomastix strix</name>
    <dbReference type="NCBI Taxonomy" id="222440"/>
    <lineage>
        <taxon>Eukaryota</taxon>
        <taxon>Metamonada</taxon>
        <taxon>Preaxostyla</taxon>
        <taxon>Oxymonadida</taxon>
        <taxon>Streblomastigidae</taxon>
        <taxon>Streblomastix</taxon>
    </lineage>
</organism>
<dbReference type="AlphaFoldDB" id="A0A5J4VZ65"/>
<gene>
    <name evidence="2" type="ORF">EZS28_016497</name>
</gene>
<proteinExistence type="predicted"/>
<feature type="region of interest" description="Disordered" evidence="1">
    <location>
        <begin position="43"/>
        <end position="96"/>
    </location>
</feature>
<evidence type="ECO:0000313" key="2">
    <source>
        <dbReference type="EMBL" id="KAA6387971.1"/>
    </source>
</evidence>
<feature type="compositionally biased region" description="Polar residues" evidence="1">
    <location>
        <begin position="71"/>
        <end position="94"/>
    </location>
</feature>